<protein>
    <submittedName>
        <fullName evidence="1">Uncharacterized protein</fullName>
    </submittedName>
</protein>
<reference evidence="1" key="2">
    <citation type="journal article" date="2022" name="New Phytol.">
        <title>Evolutionary transition to the ectomycorrhizal habit in the genomes of a hyperdiverse lineage of mushroom-forming fungi.</title>
        <authorList>
            <person name="Looney B."/>
            <person name="Miyauchi S."/>
            <person name="Morin E."/>
            <person name="Drula E."/>
            <person name="Courty P.E."/>
            <person name="Kohler A."/>
            <person name="Kuo A."/>
            <person name="LaButti K."/>
            <person name="Pangilinan J."/>
            <person name="Lipzen A."/>
            <person name="Riley R."/>
            <person name="Andreopoulos W."/>
            <person name="He G."/>
            <person name="Johnson J."/>
            <person name="Nolan M."/>
            <person name="Tritt A."/>
            <person name="Barry K.W."/>
            <person name="Grigoriev I.V."/>
            <person name="Nagy L.G."/>
            <person name="Hibbett D."/>
            <person name="Henrissat B."/>
            <person name="Matheny P.B."/>
            <person name="Labbe J."/>
            <person name="Martin F.M."/>
        </authorList>
    </citation>
    <scope>NUCLEOTIDE SEQUENCE</scope>
    <source>
        <strain evidence="1">HHB10654</strain>
    </source>
</reference>
<keyword evidence="2" id="KW-1185">Reference proteome</keyword>
<gene>
    <name evidence="1" type="ORF">BV25DRAFT_1794156</name>
</gene>
<dbReference type="EMBL" id="MU277189">
    <property type="protein sequence ID" value="KAI0067944.1"/>
    <property type="molecule type" value="Genomic_DNA"/>
</dbReference>
<dbReference type="Proteomes" id="UP000814140">
    <property type="component" value="Unassembled WGS sequence"/>
</dbReference>
<organism evidence="1 2">
    <name type="scientific">Artomyces pyxidatus</name>
    <dbReference type="NCBI Taxonomy" id="48021"/>
    <lineage>
        <taxon>Eukaryota</taxon>
        <taxon>Fungi</taxon>
        <taxon>Dikarya</taxon>
        <taxon>Basidiomycota</taxon>
        <taxon>Agaricomycotina</taxon>
        <taxon>Agaricomycetes</taxon>
        <taxon>Russulales</taxon>
        <taxon>Auriscalpiaceae</taxon>
        <taxon>Artomyces</taxon>
    </lineage>
</organism>
<evidence type="ECO:0000313" key="1">
    <source>
        <dbReference type="EMBL" id="KAI0067944.1"/>
    </source>
</evidence>
<reference evidence="1" key="1">
    <citation type="submission" date="2021-03" db="EMBL/GenBank/DDBJ databases">
        <authorList>
            <consortium name="DOE Joint Genome Institute"/>
            <person name="Ahrendt S."/>
            <person name="Looney B.P."/>
            <person name="Miyauchi S."/>
            <person name="Morin E."/>
            <person name="Drula E."/>
            <person name="Courty P.E."/>
            <person name="Chicoki N."/>
            <person name="Fauchery L."/>
            <person name="Kohler A."/>
            <person name="Kuo A."/>
            <person name="Labutti K."/>
            <person name="Pangilinan J."/>
            <person name="Lipzen A."/>
            <person name="Riley R."/>
            <person name="Andreopoulos W."/>
            <person name="He G."/>
            <person name="Johnson J."/>
            <person name="Barry K.W."/>
            <person name="Grigoriev I.V."/>
            <person name="Nagy L."/>
            <person name="Hibbett D."/>
            <person name="Henrissat B."/>
            <person name="Matheny P.B."/>
            <person name="Labbe J."/>
            <person name="Martin F."/>
        </authorList>
    </citation>
    <scope>NUCLEOTIDE SEQUENCE</scope>
    <source>
        <strain evidence="1">HHB10654</strain>
    </source>
</reference>
<proteinExistence type="predicted"/>
<name>A0ACB8THQ1_9AGAM</name>
<comment type="caution">
    <text evidence="1">The sequence shown here is derived from an EMBL/GenBank/DDBJ whole genome shotgun (WGS) entry which is preliminary data.</text>
</comment>
<sequence length="275" mass="31275">MSAKAGKKRSSPGADVAKNGDPFADVDIGEEDEKKLVEVQNAILRVELILERRAQETLIPVYQKRREAVKTIPKFWPVALLKHSIVSFHAQHDADKLALSHLEDLWIVRDAREPKVFTLEFYFKENPYFSDSVLKKEYRFEPSNASANEQADADGITPSMLDFSWDRDVTAQATKINWKDESKNLCKLYPLVLDEEDADQVADPGSFFNFFEVARDYNDLGVTIANEIFPDAIQYFKGDIGDELYSDEEEDSDTDGEDAEEIDLEKPRAKKAKNA</sequence>
<evidence type="ECO:0000313" key="2">
    <source>
        <dbReference type="Proteomes" id="UP000814140"/>
    </source>
</evidence>
<accession>A0ACB8THQ1</accession>